<reference evidence="10" key="2">
    <citation type="journal article" date="2023" name="Science">
        <title>Genomic signatures of disease resistance in endangered staghorn corals.</title>
        <authorList>
            <person name="Vollmer S.V."/>
            <person name="Selwyn J.D."/>
            <person name="Despard B.A."/>
            <person name="Roesel C.L."/>
        </authorList>
    </citation>
    <scope>NUCLEOTIDE SEQUENCE</scope>
    <source>
        <strain evidence="10">K2</strain>
    </source>
</reference>
<evidence type="ECO:0000256" key="8">
    <source>
        <dbReference type="SAM" id="SignalP"/>
    </source>
</evidence>
<dbReference type="PANTHER" id="PTHR21229">
    <property type="entry name" value="LUNG SEVEN TRANSMEMBRANE RECEPTOR"/>
    <property type="match status" value="1"/>
</dbReference>
<feature type="transmembrane region" description="Helical" evidence="7">
    <location>
        <begin position="389"/>
        <end position="415"/>
    </location>
</feature>
<feature type="transmembrane region" description="Helical" evidence="7">
    <location>
        <begin position="427"/>
        <end position="445"/>
    </location>
</feature>
<feature type="compositionally biased region" description="Low complexity" evidence="6">
    <location>
        <begin position="160"/>
        <end position="178"/>
    </location>
</feature>
<feature type="region of interest" description="Disordered" evidence="6">
    <location>
        <begin position="160"/>
        <end position="186"/>
    </location>
</feature>
<comment type="caution">
    <text evidence="10">The sequence shown here is derived from an EMBL/GenBank/DDBJ whole genome shotgun (WGS) entry which is preliminary data.</text>
</comment>
<keyword evidence="11" id="KW-1185">Reference proteome</keyword>
<feature type="region of interest" description="Disordered" evidence="6">
    <location>
        <begin position="204"/>
        <end position="246"/>
    </location>
</feature>
<keyword evidence="5 7" id="KW-0472">Membrane</keyword>
<dbReference type="AlphaFoldDB" id="A0AAD9QTH7"/>
<protein>
    <submittedName>
        <fullName evidence="10">Protein GPR107</fullName>
    </submittedName>
</protein>
<evidence type="ECO:0000256" key="6">
    <source>
        <dbReference type="SAM" id="MobiDB-lite"/>
    </source>
</evidence>
<dbReference type="GO" id="GO:0005794">
    <property type="term" value="C:Golgi apparatus"/>
    <property type="evidence" value="ECO:0007669"/>
    <property type="project" value="TreeGrafter"/>
</dbReference>
<evidence type="ECO:0000259" key="9">
    <source>
        <dbReference type="Pfam" id="PF06814"/>
    </source>
</evidence>
<accession>A0AAD9QTH7</accession>
<feature type="compositionally biased region" description="Basic residues" evidence="6">
    <location>
        <begin position="235"/>
        <end position="244"/>
    </location>
</feature>
<feature type="compositionally biased region" description="Low complexity" evidence="6">
    <location>
        <begin position="671"/>
        <end position="686"/>
    </location>
</feature>
<keyword evidence="2 7" id="KW-0812">Transmembrane</keyword>
<feature type="transmembrane region" description="Helical" evidence="7">
    <location>
        <begin position="320"/>
        <end position="340"/>
    </location>
</feature>
<feature type="region of interest" description="Disordered" evidence="6">
    <location>
        <begin position="669"/>
        <end position="688"/>
    </location>
</feature>
<dbReference type="Pfam" id="PF06814">
    <property type="entry name" value="GOST_TM"/>
    <property type="match status" value="1"/>
</dbReference>
<organism evidence="10 11">
    <name type="scientific">Acropora cervicornis</name>
    <name type="common">Staghorn coral</name>
    <dbReference type="NCBI Taxonomy" id="6130"/>
    <lineage>
        <taxon>Eukaryota</taxon>
        <taxon>Metazoa</taxon>
        <taxon>Cnidaria</taxon>
        <taxon>Anthozoa</taxon>
        <taxon>Hexacorallia</taxon>
        <taxon>Scleractinia</taxon>
        <taxon>Astrocoeniina</taxon>
        <taxon>Acroporidae</taxon>
        <taxon>Acropora</taxon>
    </lineage>
</organism>
<gene>
    <name evidence="10" type="ORF">P5673_008878</name>
</gene>
<name>A0AAD9QTH7_ACRCE</name>
<evidence type="ECO:0000313" key="11">
    <source>
        <dbReference type="Proteomes" id="UP001249851"/>
    </source>
</evidence>
<dbReference type="GO" id="GO:0016020">
    <property type="term" value="C:membrane"/>
    <property type="evidence" value="ECO:0007669"/>
    <property type="project" value="UniProtKB-SubCell"/>
</dbReference>
<feature type="transmembrane region" description="Helical" evidence="7">
    <location>
        <begin position="352"/>
        <end position="369"/>
    </location>
</feature>
<keyword evidence="4 7" id="KW-1133">Transmembrane helix</keyword>
<evidence type="ECO:0000313" key="10">
    <source>
        <dbReference type="EMBL" id="KAK2567086.1"/>
    </source>
</evidence>
<proteinExistence type="predicted"/>
<dbReference type="EMBL" id="JARQWQ010000015">
    <property type="protein sequence ID" value="KAK2567086.1"/>
    <property type="molecule type" value="Genomic_DNA"/>
</dbReference>
<feature type="domain" description="GOST seven transmembrane" evidence="9">
    <location>
        <begin position="319"/>
        <end position="453"/>
    </location>
</feature>
<evidence type="ECO:0000256" key="7">
    <source>
        <dbReference type="SAM" id="Phobius"/>
    </source>
</evidence>
<feature type="region of interest" description="Disordered" evidence="6">
    <location>
        <begin position="607"/>
        <end position="636"/>
    </location>
</feature>
<dbReference type="InterPro" id="IPR053937">
    <property type="entry name" value="GOST_TM"/>
</dbReference>
<feature type="chain" id="PRO_5041906227" evidence="8">
    <location>
        <begin position="26"/>
        <end position="790"/>
    </location>
</feature>
<evidence type="ECO:0000256" key="4">
    <source>
        <dbReference type="ARBA" id="ARBA00022989"/>
    </source>
</evidence>
<feature type="signal peptide" evidence="8">
    <location>
        <begin position="1"/>
        <end position="25"/>
    </location>
</feature>
<dbReference type="PANTHER" id="PTHR21229:SF2">
    <property type="entry name" value="RE59932P"/>
    <property type="match status" value="1"/>
</dbReference>
<dbReference type="Proteomes" id="UP001249851">
    <property type="component" value="Unassembled WGS sequence"/>
</dbReference>
<feature type="compositionally biased region" description="Polar residues" evidence="6">
    <location>
        <begin position="218"/>
        <end position="228"/>
    </location>
</feature>
<evidence type="ECO:0000256" key="3">
    <source>
        <dbReference type="ARBA" id="ARBA00022729"/>
    </source>
</evidence>
<evidence type="ECO:0000256" key="1">
    <source>
        <dbReference type="ARBA" id="ARBA00004141"/>
    </source>
</evidence>
<evidence type="ECO:0000256" key="5">
    <source>
        <dbReference type="ARBA" id="ARBA00023136"/>
    </source>
</evidence>
<reference evidence="10" key="1">
    <citation type="journal article" date="2023" name="G3 (Bethesda)">
        <title>Whole genome assembly and annotation of the endangered Caribbean coral Acropora cervicornis.</title>
        <authorList>
            <person name="Selwyn J.D."/>
            <person name="Vollmer S.V."/>
        </authorList>
    </citation>
    <scope>NUCLEOTIDE SEQUENCE</scope>
    <source>
        <strain evidence="10">K2</strain>
    </source>
</reference>
<feature type="compositionally biased region" description="Low complexity" evidence="6">
    <location>
        <begin position="618"/>
        <end position="632"/>
    </location>
</feature>
<keyword evidence="3 8" id="KW-0732">Signal</keyword>
<sequence>MAVVYLRKICCTFLICALVIRLTCGRKHHVELKDDARQTIELSKFGFLRKGFLSVNFSDLKLGGDPKSNRGTFGFSLEKTGSDGISPYMEQHSDRCILTKNASALTSTANQISLAFITFDLKKKCIVIKKFGKDFQNLTIDDKSYQLTTVATPIATLPQSSSLAKATTTGSATGNASKNNQAQEKLVTETNVTDVENDTLVHNSSASSLSPAHGEHPSISSLNKTLPSTRVHPEQKKRRKRRNASKIQTLPLYRVKNNVSQFRYSGRFVVQIKTKAEEGLYNLYFHNCPGRNAKEVQVGIQIDIEERNVDNYLSAGEEPLPYMFGVLSTLFFGTAIYWLHVLRKNKEFTYKVHYMMFMLVLLKSLDLMFQSVNYHFISTEGKSPQSWEVLYYITHLLKGALLFTTIVLIGTGYFFIKHVLSDRDKKIFLIVIPLQILANTAQIVMESTEEANTLSIRHLQEGSQTDGKAALNLAKLKLFRHFYVMITVPFQYMWLDDFFNNAASYVFFVLTGYKFRPAPDNPYLHVPQGDSDGEVEMEEDPLQKLIGGEPFVASGLPMLDLLTELPDYSPPQTERESLKLHNKFRSDLKKRLIEQALEALVSSPPQRVRRQSLVVDGSSSSSTQQPPAATATDLDQPAVLPSPVMDQLVSRVTEEVTKRLQPLLSNLGSLAQPAQSPPSTSSQAPAVSLPVEQSTFLQSSGHNIQQAQGHAAIQDTVEVPAVHDGVQSVLAPLSVADFQTTGTSLHAQSSHGHTSSSAAAELASVASFLLRSSLQPSSIPTYQRAWKLFH</sequence>
<comment type="subcellular location">
    <subcellularLocation>
        <location evidence="1">Membrane</location>
        <topology evidence="1">Multi-pass membrane protein</topology>
    </subcellularLocation>
</comment>
<dbReference type="InterPro" id="IPR009637">
    <property type="entry name" value="GPR107/GPR108-like"/>
</dbReference>
<evidence type="ECO:0000256" key="2">
    <source>
        <dbReference type="ARBA" id="ARBA00022692"/>
    </source>
</evidence>